<reference evidence="4 5" key="1">
    <citation type="submission" date="2018-05" db="EMBL/GenBank/DDBJ databases">
        <title>Lujinxingia marina gen. nov. sp. nov., a new facultative anaerobic member of the class Deltaproteobacteria, and proposal of Lujinxingaceae fam. nov.</title>
        <authorList>
            <person name="Li C.-M."/>
        </authorList>
    </citation>
    <scope>NUCLEOTIDE SEQUENCE [LARGE SCALE GENOMIC DNA]</scope>
    <source>
        <strain evidence="4 5">B210</strain>
    </source>
</reference>
<comment type="similarity">
    <text evidence="1">Belongs to the P-Pant transferase superfamily. Gsp/Sfp/HetI/AcpT family.</text>
</comment>
<evidence type="ECO:0000313" key="5">
    <source>
        <dbReference type="Proteomes" id="UP000249169"/>
    </source>
</evidence>
<dbReference type="OrthoDB" id="9808281at2"/>
<protein>
    <recommendedName>
        <fullName evidence="3">4'-phosphopantetheinyl transferase domain-containing protein</fullName>
    </recommendedName>
</protein>
<evidence type="ECO:0000313" key="4">
    <source>
        <dbReference type="EMBL" id="RAL20316.1"/>
    </source>
</evidence>
<dbReference type="SUPFAM" id="SSF56214">
    <property type="entry name" value="4'-phosphopantetheinyl transferase"/>
    <property type="match status" value="2"/>
</dbReference>
<evidence type="ECO:0000256" key="2">
    <source>
        <dbReference type="ARBA" id="ARBA00022679"/>
    </source>
</evidence>
<dbReference type="Pfam" id="PF01648">
    <property type="entry name" value="ACPS"/>
    <property type="match status" value="1"/>
</dbReference>
<dbReference type="Proteomes" id="UP000249169">
    <property type="component" value="Unassembled WGS sequence"/>
</dbReference>
<organism evidence="4 5">
    <name type="scientific">Lujinxingia litoralis</name>
    <dbReference type="NCBI Taxonomy" id="2211119"/>
    <lineage>
        <taxon>Bacteria</taxon>
        <taxon>Deltaproteobacteria</taxon>
        <taxon>Bradymonadales</taxon>
        <taxon>Lujinxingiaceae</taxon>
        <taxon>Lujinxingia</taxon>
    </lineage>
</organism>
<dbReference type="PANTHER" id="PTHR12215">
    <property type="entry name" value="PHOSPHOPANTETHEINE TRANSFERASE"/>
    <property type="match status" value="1"/>
</dbReference>
<feature type="domain" description="4'-phosphopantetheinyl transferase" evidence="3">
    <location>
        <begin position="138"/>
        <end position="244"/>
    </location>
</feature>
<dbReference type="InterPro" id="IPR037143">
    <property type="entry name" value="4-PPantetheinyl_Trfase_dom_sf"/>
</dbReference>
<dbReference type="AlphaFoldDB" id="A0A328C157"/>
<dbReference type="Gene3D" id="3.90.470.20">
    <property type="entry name" value="4'-phosphopantetheinyl transferase domain"/>
    <property type="match status" value="2"/>
</dbReference>
<dbReference type="InterPro" id="IPR050559">
    <property type="entry name" value="P-Pant_transferase_sf"/>
</dbReference>
<dbReference type="RefSeq" id="WP_111731132.1">
    <property type="nucleotide sequence ID" value="NZ_QHKO01000011.1"/>
</dbReference>
<accession>A0A328C157</accession>
<dbReference type="GO" id="GO:0008897">
    <property type="term" value="F:holo-[acyl-carrier-protein] synthase activity"/>
    <property type="evidence" value="ECO:0007669"/>
    <property type="project" value="InterPro"/>
</dbReference>
<dbReference type="GO" id="GO:0019878">
    <property type="term" value="P:lysine biosynthetic process via aminoadipic acid"/>
    <property type="evidence" value="ECO:0007669"/>
    <property type="project" value="TreeGrafter"/>
</dbReference>
<evidence type="ECO:0000256" key="1">
    <source>
        <dbReference type="ARBA" id="ARBA00010990"/>
    </source>
</evidence>
<name>A0A328C157_9DELT</name>
<proteinExistence type="inferred from homology"/>
<gene>
    <name evidence="4" type="ORF">DL240_17185</name>
</gene>
<keyword evidence="2" id="KW-0808">Transferase</keyword>
<dbReference type="InterPro" id="IPR008278">
    <property type="entry name" value="4-PPantetheinyl_Trfase_dom"/>
</dbReference>
<dbReference type="GO" id="GO:0005829">
    <property type="term" value="C:cytosol"/>
    <property type="evidence" value="ECO:0007669"/>
    <property type="project" value="TreeGrafter"/>
</dbReference>
<dbReference type="PANTHER" id="PTHR12215:SF10">
    <property type="entry name" value="L-AMINOADIPATE-SEMIALDEHYDE DEHYDROGENASE-PHOSPHOPANTETHEINYL TRANSFERASE"/>
    <property type="match status" value="1"/>
</dbReference>
<keyword evidence="5" id="KW-1185">Reference proteome</keyword>
<dbReference type="EMBL" id="QHKO01000011">
    <property type="protein sequence ID" value="RAL20316.1"/>
    <property type="molecule type" value="Genomic_DNA"/>
</dbReference>
<evidence type="ECO:0000259" key="3">
    <source>
        <dbReference type="Pfam" id="PF01648"/>
    </source>
</evidence>
<dbReference type="GO" id="GO:0000287">
    <property type="term" value="F:magnesium ion binding"/>
    <property type="evidence" value="ECO:0007669"/>
    <property type="project" value="InterPro"/>
</dbReference>
<sequence length="259" mass="28420">MGEVADEAGGPGEEVCKELAAREVVLAPAREAGVRLVSAAVNAFSPRVAGEVDAWMSPAERTRHQRYALERLRRRDLVTRALVRGELGRELGCAPGALAFGAGDQGRPHLLSPRAPELDFNLGHTEERVVLALARHRRVGVDIEHKTRRVDHAGVAERFFSAHERAALAALPDASARRRRFLELWVLKEAWMKADGRGIGAGLDEVVFEFDASPLPRIIALPDDDPARWEVALTELADGHLVALAWRELTGEPEPQLAR</sequence>
<comment type="caution">
    <text evidence="4">The sequence shown here is derived from an EMBL/GenBank/DDBJ whole genome shotgun (WGS) entry which is preliminary data.</text>
</comment>